<dbReference type="InterPro" id="IPR036396">
    <property type="entry name" value="Cyt_P450_sf"/>
</dbReference>
<evidence type="ECO:0000256" key="4">
    <source>
        <dbReference type="ARBA" id="ARBA00023002"/>
    </source>
</evidence>
<reference evidence="8" key="1">
    <citation type="submission" date="2022-03" db="EMBL/GenBank/DDBJ databases">
        <authorList>
            <person name="Martin C."/>
        </authorList>
    </citation>
    <scope>NUCLEOTIDE SEQUENCE</scope>
</reference>
<protein>
    <recommendedName>
        <fullName evidence="10">Cytochrome P450</fullName>
    </recommendedName>
</protein>
<proteinExistence type="inferred from homology"/>
<dbReference type="OrthoDB" id="2789670at2759"/>
<evidence type="ECO:0000256" key="3">
    <source>
        <dbReference type="ARBA" id="ARBA00022723"/>
    </source>
</evidence>
<keyword evidence="5" id="KW-0408">Iron</keyword>
<evidence type="ECO:0000313" key="8">
    <source>
        <dbReference type="EMBL" id="CAH1778838.1"/>
    </source>
</evidence>
<keyword evidence="6" id="KW-0503">Monooxygenase</keyword>
<evidence type="ECO:0000256" key="6">
    <source>
        <dbReference type="ARBA" id="ARBA00023033"/>
    </source>
</evidence>
<keyword evidence="7" id="KW-1133">Transmembrane helix</keyword>
<evidence type="ECO:0000256" key="1">
    <source>
        <dbReference type="ARBA" id="ARBA00010617"/>
    </source>
</evidence>
<dbReference type="GO" id="GO:0005506">
    <property type="term" value="F:iron ion binding"/>
    <property type="evidence" value="ECO:0007669"/>
    <property type="project" value="InterPro"/>
</dbReference>
<sequence length="774" mass="87642">MAAVLITGSLVVGIFFLIAFLFRWRKIDIPGPKGIPLIGNALQLSKDLPYIQIQEWAKEFGNVFKLQLFREEVVVCSDYETIMMTRSDDFAGRPKSWRFTLSIPGGDKAILFQDFNQSLKLMRKLTVRGLKQYGEASDRIVDISLESIEECITEFLSHNGEAFNPIIPLDRCITKFIMNLMLGENVDFIEDDFVAVEKMQRGMEHMAQGSGQELDIFPWLRHFGTKSYRVLMEMNKAGCDSCKTWIDRYRSKSEESNSNDTKSITTVLGVLLTAYDDGLIDMDNVNGALFETAVAGTLTTKAHLDCFILLMLNYPDVQERLIAEIQAAIPADKSPTLADREKLPFTEAVILENFRFMSPAPLGVAHKTTCNTTLRRYKIPKDTQIWTNVWAAHHDPRYFTDPLTFKPERFLNSDGKAYKLADVKSRRNVDIPGPKGIPLLGNALQLSKDIPYIQIQNWAKEFGSVFKLQLFREEVVVCSDYETIMMTKSDDFAGRPKSWRFTFVIPGGDKAVAFQDFNESQKLMRKLAVQGLKQYGEASNRIVDLSMDSIKECIAEFLSHNGEAFNPITPLDRCITKYALNLILVDFIEDDFVAVEKMQRGMEHMAQGSGQELDIFPWLRHFGTRSYRGLMEMNKVGSDIFKSWIDRFRSKSESNSKDTKRITTVLGTLLTAYDGGLIDMDNVNGALFETNLAGTVTTKSHLDCFILLMLNYPDVQERLIAEIQAVIPADKSPTLADREKLPFTEAVILENFRFMSPAPLCIAHKTTCDTSLGQ</sequence>
<dbReference type="GO" id="GO:0042446">
    <property type="term" value="P:hormone biosynthetic process"/>
    <property type="evidence" value="ECO:0007669"/>
    <property type="project" value="TreeGrafter"/>
</dbReference>
<keyword evidence="4" id="KW-0560">Oxidoreductase</keyword>
<organism evidence="8 9">
    <name type="scientific">Owenia fusiformis</name>
    <name type="common">Polychaete worm</name>
    <dbReference type="NCBI Taxonomy" id="6347"/>
    <lineage>
        <taxon>Eukaryota</taxon>
        <taxon>Metazoa</taxon>
        <taxon>Spiralia</taxon>
        <taxon>Lophotrochozoa</taxon>
        <taxon>Annelida</taxon>
        <taxon>Polychaeta</taxon>
        <taxon>Sedentaria</taxon>
        <taxon>Canalipalpata</taxon>
        <taxon>Sabellida</taxon>
        <taxon>Oweniida</taxon>
        <taxon>Oweniidae</taxon>
        <taxon>Owenia</taxon>
    </lineage>
</organism>
<dbReference type="PANTHER" id="PTHR24289:SF1">
    <property type="entry name" value="STEROID 17-ALPHA-HYDROXYLASE_17,20 LYASE"/>
    <property type="match status" value="1"/>
</dbReference>
<dbReference type="GO" id="GO:0042448">
    <property type="term" value="P:progesterone metabolic process"/>
    <property type="evidence" value="ECO:0007669"/>
    <property type="project" value="TreeGrafter"/>
</dbReference>
<dbReference type="Pfam" id="PF00067">
    <property type="entry name" value="p450"/>
    <property type="match status" value="2"/>
</dbReference>
<dbReference type="PRINTS" id="PR00463">
    <property type="entry name" value="EP450I"/>
</dbReference>
<comment type="caution">
    <text evidence="8">The sequence shown here is derived from an EMBL/GenBank/DDBJ whole genome shotgun (WGS) entry which is preliminary data.</text>
</comment>
<gene>
    <name evidence="8" type="ORF">OFUS_LOCUS5700</name>
</gene>
<accession>A0A8S4NDV7</accession>
<dbReference type="InterPro" id="IPR002401">
    <property type="entry name" value="Cyt_P450_E_grp-I"/>
</dbReference>
<evidence type="ECO:0000256" key="7">
    <source>
        <dbReference type="SAM" id="Phobius"/>
    </source>
</evidence>
<dbReference type="SUPFAM" id="SSF48264">
    <property type="entry name" value="Cytochrome P450"/>
    <property type="match status" value="2"/>
</dbReference>
<evidence type="ECO:0008006" key="10">
    <source>
        <dbReference type="Google" id="ProtNLM"/>
    </source>
</evidence>
<dbReference type="GO" id="GO:0020037">
    <property type="term" value="F:heme binding"/>
    <property type="evidence" value="ECO:0007669"/>
    <property type="project" value="InterPro"/>
</dbReference>
<comment type="similarity">
    <text evidence="1">Belongs to the cytochrome P450 family.</text>
</comment>
<keyword evidence="7" id="KW-0472">Membrane</keyword>
<dbReference type="InterPro" id="IPR001128">
    <property type="entry name" value="Cyt_P450"/>
</dbReference>
<keyword evidence="9" id="KW-1185">Reference proteome</keyword>
<keyword evidence="7" id="KW-0812">Transmembrane</keyword>
<name>A0A8S4NDV7_OWEFU</name>
<dbReference type="Proteomes" id="UP000749559">
    <property type="component" value="Unassembled WGS sequence"/>
</dbReference>
<evidence type="ECO:0000313" key="9">
    <source>
        <dbReference type="Proteomes" id="UP000749559"/>
    </source>
</evidence>
<dbReference type="AlphaFoldDB" id="A0A8S4NDV7"/>
<dbReference type="GO" id="GO:0004508">
    <property type="term" value="F:steroid 17-alpha-monooxygenase activity"/>
    <property type="evidence" value="ECO:0007669"/>
    <property type="project" value="TreeGrafter"/>
</dbReference>
<evidence type="ECO:0000256" key="5">
    <source>
        <dbReference type="ARBA" id="ARBA00023004"/>
    </source>
</evidence>
<evidence type="ECO:0000256" key="2">
    <source>
        <dbReference type="ARBA" id="ARBA00022617"/>
    </source>
</evidence>
<feature type="transmembrane region" description="Helical" evidence="7">
    <location>
        <begin position="6"/>
        <end position="24"/>
    </location>
</feature>
<dbReference type="PANTHER" id="PTHR24289">
    <property type="entry name" value="STEROID 17-ALPHA-HYDROXYLASE/17,20 LYASE"/>
    <property type="match status" value="1"/>
</dbReference>
<keyword evidence="3" id="KW-0479">Metal-binding</keyword>
<keyword evidence="2" id="KW-0349">Heme</keyword>
<dbReference type="Gene3D" id="1.10.630.10">
    <property type="entry name" value="Cytochrome P450"/>
    <property type="match status" value="2"/>
</dbReference>
<dbReference type="EMBL" id="CAIIXF020000003">
    <property type="protein sequence ID" value="CAH1778838.1"/>
    <property type="molecule type" value="Genomic_DNA"/>
</dbReference>